<dbReference type="OrthoDB" id="10566342at2759"/>
<feature type="non-terminal residue" evidence="1">
    <location>
        <position position="1"/>
    </location>
</feature>
<dbReference type="Proteomes" id="UP000789405">
    <property type="component" value="Unassembled WGS sequence"/>
</dbReference>
<dbReference type="AlphaFoldDB" id="A0A9N9KAU8"/>
<gene>
    <name evidence="1" type="ORF">DERYTH_LOCUS26336</name>
</gene>
<accession>A0A9N9KAU8</accession>
<organism evidence="1 2">
    <name type="scientific">Dentiscutata erythropus</name>
    <dbReference type="NCBI Taxonomy" id="1348616"/>
    <lineage>
        <taxon>Eukaryota</taxon>
        <taxon>Fungi</taxon>
        <taxon>Fungi incertae sedis</taxon>
        <taxon>Mucoromycota</taxon>
        <taxon>Glomeromycotina</taxon>
        <taxon>Glomeromycetes</taxon>
        <taxon>Diversisporales</taxon>
        <taxon>Gigasporaceae</taxon>
        <taxon>Dentiscutata</taxon>
    </lineage>
</organism>
<proteinExistence type="predicted"/>
<sequence length="40" mass="5044">DSEELWWPTKYYTIDPKSLEFKHLFQWYRESYNSNIQATQ</sequence>
<comment type="caution">
    <text evidence="1">The sequence shown here is derived from an EMBL/GenBank/DDBJ whole genome shotgun (WGS) entry which is preliminary data.</text>
</comment>
<feature type="non-terminal residue" evidence="1">
    <location>
        <position position="40"/>
    </location>
</feature>
<reference evidence="1" key="1">
    <citation type="submission" date="2021-06" db="EMBL/GenBank/DDBJ databases">
        <authorList>
            <person name="Kallberg Y."/>
            <person name="Tangrot J."/>
            <person name="Rosling A."/>
        </authorList>
    </citation>
    <scope>NUCLEOTIDE SEQUENCE</scope>
    <source>
        <strain evidence="1">MA453B</strain>
    </source>
</reference>
<protein>
    <submittedName>
        <fullName evidence="1">112_t:CDS:1</fullName>
    </submittedName>
</protein>
<keyword evidence="2" id="KW-1185">Reference proteome</keyword>
<evidence type="ECO:0000313" key="1">
    <source>
        <dbReference type="EMBL" id="CAG8816804.1"/>
    </source>
</evidence>
<name>A0A9N9KAU8_9GLOM</name>
<evidence type="ECO:0000313" key="2">
    <source>
        <dbReference type="Proteomes" id="UP000789405"/>
    </source>
</evidence>
<dbReference type="EMBL" id="CAJVPY010054401">
    <property type="protein sequence ID" value="CAG8816804.1"/>
    <property type="molecule type" value="Genomic_DNA"/>
</dbReference>